<dbReference type="GO" id="GO:0000166">
    <property type="term" value="F:nucleotide binding"/>
    <property type="evidence" value="ECO:0007669"/>
    <property type="project" value="UniProtKB-KW"/>
</dbReference>
<evidence type="ECO:0000256" key="1">
    <source>
        <dbReference type="ARBA" id="ARBA00022741"/>
    </source>
</evidence>
<feature type="short sequence motif" description="Histidine triad motif" evidence="3">
    <location>
        <begin position="442"/>
        <end position="446"/>
    </location>
</feature>
<keyword evidence="2" id="KW-0378">Hydrolase</keyword>
<dbReference type="AlphaFoldDB" id="A0AAV6MAK7"/>
<proteinExistence type="predicted"/>
<dbReference type="GO" id="GO:0016787">
    <property type="term" value="F:hydrolase activity"/>
    <property type="evidence" value="ECO:0007669"/>
    <property type="project" value="UniProtKB-KW"/>
</dbReference>
<dbReference type="EMBL" id="JAGKQH010000016">
    <property type="protein sequence ID" value="KAG6577774.1"/>
    <property type="molecule type" value="Genomic_DNA"/>
</dbReference>
<keyword evidence="1" id="KW-0547">Nucleotide-binding</keyword>
<evidence type="ECO:0000313" key="7">
    <source>
        <dbReference type="EMBL" id="KAG6577774.1"/>
    </source>
</evidence>
<evidence type="ECO:0000256" key="5">
    <source>
        <dbReference type="SAM" id="MobiDB-lite"/>
    </source>
</evidence>
<accession>A0AAV6MAK7</accession>
<dbReference type="PROSITE" id="PS00892">
    <property type="entry name" value="HIT_1"/>
    <property type="match status" value="1"/>
</dbReference>
<evidence type="ECO:0000259" key="6">
    <source>
        <dbReference type="PROSITE" id="PS51084"/>
    </source>
</evidence>
<feature type="non-terminal residue" evidence="7">
    <location>
        <position position="1"/>
    </location>
</feature>
<feature type="domain" description="HIT" evidence="6">
    <location>
        <begin position="387"/>
        <end position="457"/>
    </location>
</feature>
<feature type="region of interest" description="Disordered" evidence="5">
    <location>
        <begin position="23"/>
        <end position="52"/>
    </location>
</feature>
<feature type="coiled-coil region" evidence="4">
    <location>
        <begin position="473"/>
        <end position="500"/>
    </location>
</feature>
<protein>
    <submittedName>
        <fullName evidence="7">Bifunctional bis(5'-adenosyl)-triphosphatase/adenylylsulfatase FHIT</fullName>
    </submittedName>
</protein>
<dbReference type="InterPro" id="IPR011146">
    <property type="entry name" value="HIT-like"/>
</dbReference>
<gene>
    <name evidence="7" type="primary">FHIT</name>
    <name evidence="7" type="ORF">SDJN03_25348</name>
</gene>
<evidence type="ECO:0000256" key="2">
    <source>
        <dbReference type="ARBA" id="ARBA00022801"/>
    </source>
</evidence>
<reference evidence="7 8" key="1">
    <citation type="journal article" date="2021" name="Hortic Res">
        <title>The domestication of Cucurbita argyrosperma as revealed by the genome of its wild relative.</title>
        <authorList>
            <person name="Barrera-Redondo J."/>
            <person name="Sanchez-de la Vega G."/>
            <person name="Aguirre-Liguori J.A."/>
            <person name="Castellanos-Morales G."/>
            <person name="Gutierrez-Guerrero Y.T."/>
            <person name="Aguirre-Dugua X."/>
            <person name="Aguirre-Planter E."/>
            <person name="Tenaillon M.I."/>
            <person name="Lira-Saade R."/>
            <person name="Eguiarte L.E."/>
        </authorList>
    </citation>
    <scope>NUCLEOTIDE SEQUENCE [LARGE SCALE GENOMIC DNA]</scope>
    <source>
        <strain evidence="7">JBR-2021</strain>
    </source>
</reference>
<organism evidence="7 8">
    <name type="scientific">Cucurbita argyrosperma subsp. sororia</name>
    <dbReference type="NCBI Taxonomy" id="37648"/>
    <lineage>
        <taxon>Eukaryota</taxon>
        <taxon>Viridiplantae</taxon>
        <taxon>Streptophyta</taxon>
        <taxon>Embryophyta</taxon>
        <taxon>Tracheophyta</taxon>
        <taxon>Spermatophyta</taxon>
        <taxon>Magnoliopsida</taxon>
        <taxon>eudicotyledons</taxon>
        <taxon>Gunneridae</taxon>
        <taxon>Pentapetalae</taxon>
        <taxon>rosids</taxon>
        <taxon>fabids</taxon>
        <taxon>Cucurbitales</taxon>
        <taxon>Cucurbitaceae</taxon>
        <taxon>Cucurbiteae</taxon>
        <taxon>Cucurbita</taxon>
    </lineage>
</organism>
<dbReference type="PANTHER" id="PTHR47512:SF3">
    <property type="entry name" value="CHALCONE-FLAVONONE ISOMERASE FAMILY PROTEIN"/>
    <property type="match status" value="1"/>
</dbReference>
<evidence type="ECO:0000256" key="3">
    <source>
        <dbReference type="PROSITE-ProRule" id="PRU00464"/>
    </source>
</evidence>
<sequence length="502" mass="56708">METPSSIRRVTRSQTLAAANSVNDRTVEDYDSNGLSKSRERSRNTQDLVGAKGQDRSALIDITNDSPIVSLAAGNLTTPISSATKQRSFRPKMMTPGSGEALLRGQVKTLLQKVEEEAEISKLSLDSWPAGLLDPIPANTLQILNTSRDGNLFDITNDDPVDVDLFNAKKQEENQITRSLLLDFAEKSEIIDEDTSSDCSSVLARQEKLSSLSPSLSRDDDVSSLWSIQANGSSHGKDVDEEELIEHEEEEEEVDELCWGLSKISVNEKGKAKNFTGKHTRFVYDSEDELIEEVSDESHDEVSPSVLRLKGGLLPFLLRQRNPSPRWHQKITRLGGTRLTRRKYSTAPVSLTPWSTSVLLFLVISFLMHNLLDYIRRCLYDDSRSRLSNREVQRFADLTPDETCDLWLAAQRVGRQLESYHEASSLTFAIQDGPQAGQTVPHVHIHILPRKGGDFEKNDEIYDAIDEKEKEMKQHLDLDKERKDRNLEEMAEEADRYRKLLL</sequence>
<dbReference type="PANTHER" id="PTHR47512">
    <property type="entry name" value="EXPRESSED PROTEIN"/>
    <property type="match status" value="1"/>
</dbReference>
<evidence type="ECO:0000313" key="8">
    <source>
        <dbReference type="Proteomes" id="UP000685013"/>
    </source>
</evidence>
<keyword evidence="4" id="KW-0175">Coiled coil</keyword>
<dbReference type="Proteomes" id="UP000685013">
    <property type="component" value="Chromosome 16"/>
</dbReference>
<comment type="caution">
    <text evidence="7">The sequence shown here is derived from an EMBL/GenBank/DDBJ whole genome shotgun (WGS) entry which is preliminary data.</text>
</comment>
<dbReference type="PROSITE" id="PS51084">
    <property type="entry name" value="HIT_2"/>
    <property type="match status" value="1"/>
</dbReference>
<name>A0AAV6MAK7_9ROSI</name>
<keyword evidence="8" id="KW-1185">Reference proteome</keyword>
<dbReference type="FunFam" id="3.30.428.10:FF:000011">
    <property type="entry name" value="Fragile histidine triad"/>
    <property type="match status" value="1"/>
</dbReference>
<dbReference type="InterPro" id="IPR019808">
    <property type="entry name" value="Histidine_triad_CS"/>
</dbReference>
<dbReference type="Pfam" id="PF01230">
    <property type="entry name" value="HIT"/>
    <property type="match status" value="1"/>
</dbReference>
<evidence type="ECO:0000256" key="4">
    <source>
        <dbReference type="SAM" id="Coils"/>
    </source>
</evidence>